<dbReference type="Gene3D" id="1.20.120.450">
    <property type="entry name" value="dinb family like domain"/>
    <property type="match status" value="1"/>
</dbReference>
<dbReference type="InterPro" id="IPR017517">
    <property type="entry name" value="Maleyloyr_isom"/>
</dbReference>
<dbReference type="NCBIfam" id="TIGR03083">
    <property type="entry name" value="maleylpyruvate isomerase family mycothiol-dependent enzyme"/>
    <property type="match status" value="1"/>
</dbReference>
<dbReference type="STRING" id="587909.SAMN05421810_106159"/>
<gene>
    <name evidence="3" type="ORF">SAMN05421810_106159</name>
</gene>
<evidence type="ECO:0000259" key="1">
    <source>
        <dbReference type="Pfam" id="PF07398"/>
    </source>
</evidence>
<dbReference type="GO" id="GO:0046872">
    <property type="term" value="F:metal ion binding"/>
    <property type="evidence" value="ECO:0007669"/>
    <property type="project" value="InterPro"/>
</dbReference>
<protein>
    <submittedName>
        <fullName evidence="3">TIGR03083 family protein</fullName>
    </submittedName>
</protein>
<evidence type="ECO:0000313" key="3">
    <source>
        <dbReference type="EMBL" id="SFQ33176.1"/>
    </source>
</evidence>
<organism evidence="3 4">
    <name type="scientific">Amycolatopsis arida</name>
    <dbReference type="NCBI Taxonomy" id="587909"/>
    <lineage>
        <taxon>Bacteria</taxon>
        <taxon>Bacillati</taxon>
        <taxon>Actinomycetota</taxon>
        <taxon>Actinomycetes</taxon>
        <taxon>Pseudonocardiales</taxon>
        <taxon>Pseudonocardiaceae</taxon>
        <taxon>Amycolatopsis</taxon>
    </lineage>
</organism>
<dbReference type="AlphaFoldDB" id="A0A1I5XMZ0"/>
<name>A0A1I5XMZ0_9PSEU</name>
<keyword evidence="4" id="KW-1185">Reference proteome</keyword>
<evidence type="ECO:0000313" key="4">
    <source>
        <dbReference type="Proteomes" id="UP000198727"/>
    </source>
</evidence>
<dbReference type="EMBL" id="FOWW01000006">
    <property type="protein sequence ID" value="SFQ33176.1"/>
    <property type="molecule type" value="Genomic_DNA"/>
</dbReference>
<accession>A0A1I5XMZ0</accession>
<dbReference type="Pfam" id="PF11716">
    <property type="entry name" value="MDMPI_N"/>
    <property type="match status" value="1"/>
</dbReference>
<dbReference type="InterPro" id="IPR034660">
    <property type="entry name" value="DinB/YfiT-like"/>
</dbReference>
<dbReference type="SUPFAM" id="SSF109854">
    <property type="entry name" value="DinB/YfiT-like putative metalloenzymes"/>
    <property type="match status" value="1"/>
</dbReference>
<feature type="domain" description="MDMPI C-terminal" evidence="1">
    <location>
        <begin position="169"/>
        <end position="264"/>
    </location>
</feature>
<evidence type="ECO:0000259" key="2">
    <source>
        <dbReference type="Pfam" id="PF11716"/>
    </source>
</evidence>
<dbReference type="InterPro" id="IPR024344">
    <property type="entry name" value="MDMPI_metal-binding"/>
</dbReference>
<dbReference type="Proteomes" id="UP000198727">
    <property type="component" value="Unassembled WGS sequence"/>
</dbReference>
<reference evidence="4" key="1">
    <citation type="submission" date="2016-10" db="EMBL/GenBank/DDBJ databases">
        <authorList>
            <person name="Varghese N."/>
            <person name="Submissions S."/>
        </authorList>
    </citation>
    <scope>NUCLEOTIDE SEQUENCE [LARGE SCALE GENOMIC DNA]</scope>
    <source>
        <strain evidence="4">CGMCC 4.5579</strain>
    </source>
</reference>
<dbReference type="InterPro" id="IPR010872">
    <property type="entry name" value="MDMPI_C-term_domain"/>
</dbReference>
<proteinExistence type="predicted"/>
<dbReference type="Pfam" id="PF07398">
    <property type="entry name" value="MDMPI_C"/>
    <property type="match status" value="1"/>
</dbReference>
<dbReference type="RefSeq" id="WP_243859301.1">
    <property type="nucleotide sequence ID" value="NZ_FOWW01000006.1"/>
</dbReference>
<feature type="domain" description="Mycothiol-dependent maleylpyruvate isomerase metal-binding" evidence="2">
    <location>
        <begin position="14"/>
        <end position="154"/>
    </location>
</feature>
<sequence length="273" mass="29615">MTTSIPKQPLVSVLDEQWTALADLMAELPEPAWSTPTDLPGWSVRDVFAHVLGTEAVLDGEPTPDPGVDVAALPHVHNPIGEANERWVRALRQQPPSQVLARFAEVTDRRRAALAAMSQEEFDGPSWTPAGQATYGRFMQIRVFDCWMHEQDIRAATRRPGGDDATRAEVALDEIDRALGYIVGKLAGAPRGSSVTFALTGPRPRDRHVLVDGRAAVVPELPAPATTTLRLPAVLFARLAGGRVRSDTHRDEIAVTGDTALAERVLANLAYTL</sequence>